<dbReference type="RefSeq" id="WP_085249497.1">
    <property type="nucleotide sequence ID" value="NZ_CAJMWI010000001.1"/>
</dbReference>
<keyword evidence="5" id="KW-1185">Reference proteome</keyword>
<dbReference type="PANTHER" id="PTHR12286">
    <property type="entry name" value="SACCHAROPINE DEHYDROGENASE-LIKE OXIDOREDUCTASE"/>
    <property type="match status" value="1"/>
</dbReference>
<evidence type="ECO:0000259" key="3">
    <source>
        <dbReference type="Pfam" id="PF03435"/>
    </source>
</evidence>
<gene>
    <name evidence="4" type="ORF">AWC22_13345</name>
</gene>
<dbReference type="InterPro" id="IPR036291">
    <property type="entry name" value="NAD(P)-bd_dom_sf"/>
</dbReference>
<organism evidence="4 5">
    <name type="scientific">Mycobacterium riyadhense</name>
    <dbReference type="NCBI Taxonomy" id="486698"/>
    <lineage>
        <taxon>Bacteria</taxon>
        <taxon>Bacillati</taxon>
        <taxon>Actinomycetota</taxon>
        <taxon>Actinomycetes</taxon>
        <taxon>Mycobacteriales</taxon>
        <taxon>Mycobacteriaceae</taxon>
        <taxon>Mycobacterium</taxon>
    </lineage>
</organism>
<keyword evidence="2" id="KW-0560">Oxidoreductase</keyword>
<feature type="domain" description="Saccharopine dehydrogenase NADP binding" evidence="3">
    <location>
        <begin position="10"/>
        <end position="137"/>
    </location>
</feature>
<comment type="caution">
    <text evidence="4">The sequence shown here is derived from an EMBL/GenBank/DDBJ whole genome shotgun (WGS) entry which is preliminary data.</text>
</comment>
<dbReference type="OrthoDB" id="4369409at2"/>
<evidence type="ECO:0000313" key="5">
    <source>
        <dbReference type="Proteomes" id="UP000193087"/>
    </source>
</evidence>
<dbReference type="GO" id="GO:0016491">
    <property type="term" value="F:oxidoreductase activity"/>
    <property type="evidence" value="ECO:0007669"/>
    <property type="project" value="UniProtKB-KW"/>
</dbReference>
<dbReference type="GO" id="GO:0005886">
    <property type="term" value="C:plasma membrane"/>
    <property type="evidence" value="ECO:0007669"/>
    <property type="project" value="TreeGrafter"/>
</dbReference>
<dbReference type="InterPro" id="IPR005097">
    <property type="entry name" value="Sacchrp_dh_NADP-bd"/>
</dbReference>
<dbReference type="SUPFAM" id="SSF51735">
    <property type="entry name" value="NAD(P)-binding Rossmann-fold domains"/>
    <property type="match status" value="1"/>
</dbReference>
<comment type="similarity">
    <text evidence="1">Belongs to the saccharopine dehydrogenase family. Enoyl reductase subfamily.</text>
</comment>
<reference evidence="4 5" key="1">
    <citation type="submission" date="2016-01" db="EMBL/GenBank/DDBJ databases">
        <title>The new phylogeny of the genus Mycobacterium.</title>
        <authorList>
            <person name="Tarcisio F."/>
            <person name="Conor M."/>
            <person name="Antonella G."/>
            <person name="Elisabetta G."/>
            <person name="Giulia F.S."/>
            <person name="Sara T."/>
            <person name="Anna F."/>
            <person name="Clotilde B."/>
            <person name="Roberto B."/>
            <person name="Veronica D.S."/>
            <person name="Fabio R."/>
            <person name="Monica P."/>
            <person name="Olivier J."/>
            <person name="Enrico T."/>
            <person name="Nicola S."/>
        </authorList>
    </citation>
    <scope>NUCLEOTIDE SEQUENCE [LARGE SCALE GENOMIC DNA]</scope>
    <source>
        <strain evidence="4 5">DSM 45176</strain>
    </source>
</reference>
<dbReference type="GeneID" id="93495827"/>
<dbReference type="EMBL" id="LQPQ01000037">
    <property type="protein sequence ID" value="ORW84235.1"/>
    <property type="molecule type" value="Genomic_DNA"/>
</dbReference>
<accession>A0A1X2D7S2</accession>
<proteinExistence type="inferred from homology"/>
<name>A0A1X2D7S2_9MYCO</name>
<dbReference type="PANTHER" id="PTHR12286:SF5">
    <property type="entry name" value="SACCHAROPINE DEHYDROGENASE-LIKE OXIDOREDUCTASE"/>
    <property type="match status" value="1"/>
</dbReference>
<dbReference type="GO" id="GO:0009247">
    <property type="term" value="P:glycolipid biosynthetic process"/>
    <property type="evidence" value="ECO:0007669"/>
    <property type="project" value="TreeGrafter"/>
</dbReference>
<evidence type="ECO:0000256" key="1">
    <source>
        <dbReference type="ARBA" id="ARBA00010591"/>
    </source>
</evidence>
<evidence type="ECO:0000313" key="4">
    <source>
        <dbReference type="EMBL" id="ORW84235.1"/>
    </source>
</evidence>
<dbReference type="InterPro" id="IPR051276">
    <property type="entry name" value="Saccharopine_DH-like_oxidrdct"/>
</dbReference>
<dbReference type="Gene3D" id="3.40.50.720">
    <property type="entry name" value="NAD(P)-binding Rossmann-like Domain"/>
    <property type="match status" value="1"/>
</dbReference>
<protein>
    <submittedName>
        <fullName evidence="4">Enoyl-ACP reductase</fullName>
    </submittedName>
</protein>
<sequence>MTLTPREFDIVLYGATGFVGKLTAEYLARAGGDARIALAGRSSERLLAVRNMLGESARSWPVLTADAGSQTTLNEMAARTRVVITTVGPYTRYGLPLVAACAAAGTDYADLTGEAMFVREAIDLYHKQAADTGARIVHSCGFDSVPSDLSVYALYRAARDGSAGELTDTNFVVRSMWGGASGGTIASLLEIMSTASRDPDARQRMADPYTLSSDRAAEPELGAQPDLPLRRGRQLAPELTGLWTAGFLMAPFNTRIVRRSNALLDWAYGKRFRYTETLSVGSSPVAPVAAAIVTGFGNAMFGLGNRYFRLLPRRLVERVVPKPGTGPSARTRERGYYRVETYTTTTTGARYMARMEQRGDPGYKATSVLLGECGLALALDRDKLSELHGVLTPAAAMGDALLARFPAAGVSLRTERLN</sequence>
<dbReference type="FunFam" id="3.40.50.720:FF:000413">
    <property type="entry name" value="Trans-acting enoyl reductase"/>
    <property type="match status" value="1"/>
</dbReference>
<dbReference type="AlphaFoldDB" id="A0A1X2D7S2"/>
<dbReference type="Pfam" id="PF03435">
    <property type="entry name" value="Sacchrp_dh_NADP"/>
    <property type="match status" value="1"/>
</dbReference>
<dbReference type="STRING" id="486698.AWC22_13345"/>
<evidence type="ECO:0000256" key="2">
    <source>
        <dbReference type="ARBA" id="ARBA00023002"/>
    </source>
</evidence>
<dbReference type="Proteomes" id="UP000193087">
    <property type="component" value="Unassembled WGS sequence"/>
</dbReference>